<dbReference type="PROSITE" id="PS50112">
    <property type="entry name" value="PAS"/>
    <property type="match status" value="1"/>
</dbReference>
<dbReference type="InterPro" id="IPR052016">
    <property type="entry name" value="Bact_Sigma-Reg"/>
</dbReference>
<evidence type="ECO:0000256" key="7">
    <source>
        <dbReference type="ARBA" id="ARBA00022840"/>
    </source>
</evidence>
<dbReference type="Pfam" id="PF07228">
    <property type="entry name" value="SpoIIE"/>
    <property type="match status" value="1"/>
</dbReference>
<feature type="domain" description="PAS" evidence="11">
    <location>
        <begin position="173"/>
        <end position="222"/>
    </location>
</feature>
<dbReference type="SUPFAM" id="SSF55785">
    <property type="entry name" value="PYP-like sensor domain (PAS domain)"/>
    <property type="match status" value="1"/>
</dbReference>
<reference evidence="13" key="1">
    <citation type="submission" date="2020-05" db="EMBL/GenBank/DDBJ databases">
        <authorList>
            <person name="Chiriac C."/>
            <person name="Salcher M."/>
            <person name="Ghai R."/>
            <person name="Kavagutti S V."/>
        </authorList>
    </citation>
    <scope>NUCLEOTIDE SEQUENCE</scope>
</reference>
<dbReference type="Pfam" id="PF13426">
    <property type="entry name" value="PAS_9"/>
    <property type="match status" value="1"/>
</dbReference>
<dbReference type="AlphaFoldDB" id="A0A6J7IRV5"/>
<dbReference type="InterPro" id="IPR000014">
    <property type="entry name" value="PAS"/>
</dbReference>
<evidence type="ECO:0000256" key="5">
    <source>
        <dbReference type="ARBA" id="ARBA00022777"/>
    </source>
</evidence>
<accession>A0A6J7IRV5</accession>
<name>A0A6J7IRV5_9ZZZZ</name>
<dbReference type="InterPro" id="IPR001610">
    <property type="entry name" value="PAC"/>
</dbReference>
<dbReference type="PANTHER" id="PTHR43156:SF2">
    <property type="entry name" value="STAGE II SPORULATION PROTEIN E"/>
    <property type="match status" value="1"/>
</dbReference>
<sequence>MTAEDVAQAGDVTGLAQDVADAGEREGEPGYTRVLHDVPAVVLLVDLGDRSVVHANPAARALTPGLGLPASATAWTAAAGITAPGGGAYEPGESPVERAVAGSPVFGEPVVAREGDRRRPLWVTGFPIPTDGTDLALLVLFDVQTDLPEAQIRDRAVVAAGLSFTIADPRQPDSPLVYVNPAFERTTGYDSTEVLGRNCRFLQGPDTDPAAVQRVREALRGEEHALITLLNYRKDGTAFWNELSLSPVYDGHGELTHFVGIQADVTARVTVEQERERHLASEQRARTSAEKAQRRLALLAEATSMLAATLDVEQSLERLTQLVVPMMADWCTVHLLAQDGEVERTASTHADPSRGALLDRLEQIQPTALNDRSATNAVLAGGPPVLVKQVTPEMLRDRIDDEELLAVYEELGYGSAVVVPLRARNHVLGALTLMTDGSGRTFDEDDLTMAADLARRAALTVDNARLYQREHDVAEALQRSLLPQLPEVEGLDVAARYLPGSTAAQVGGDWYDLFPLPDGTVGLAVGDVMGHDLTAAAAMGQLRSVLRSYAWQGESPALVLDHLDQLVQGLEMAQLATALYGRLSMPVDGRPGELRLANAGHLPPVLRAPDGTTRLLDEAESLLVGAALGIERTEVSIPVEPGSMLVLYTDGLVEQRGVDPDAGLERLRRAVSELDTSGGAKGACDELLDALDGRQRDDDVALLVVCVDPLDTADPAGP</sequence>
<feature type="domain" description="PAC" evidence="12">
    <location>
        <begin position="220"/>
        <end position="277"/>
    </location>
</feature>
<dbReference type="GO" id="GO:0005524">
    <property type="term" value="F:ATP binding"/>
    <property type="evidence" value="ECO:0007669"/>
    <property type="project" value="UniProtKB-KW"/>
</dbReference>
<dbReference type="InterPro" id="IPR036457">
    <property type="entry name" value="PPM-type-like_dom_sf"/>
</dbReference>
<dbReference type="CDD" id="cd00130">
    <property type="entry name" value="PAS"/>
    <property type="match status" value="1"/>
</dbReference>
<dbReference type="NCBIfam" id="TIGR00229">
    <property type="entry name" value="sensory_box"/>
    <property type="match status" value="1"/>
</dbReference>
<dbReference type="InterPro" id="IPR001932">
    <property type="entry name" value="PPM-type_phosphatase-like_dom"/>
</dbReference>
<dbReference type="GO" id="GO:0046872">
    <property type="term" value="F:metal ion binding"/>
    <property type="evidence" value="ECO:0007669"/>
    <property type="project" value="UniProtKB-KW"/>
</dbReference>
<dbReference type="InterPro" id="IPR000700">
    <property type="entry name" value="PAS-assoc_C"/>
</dbReference>
<evidence type="ECO:0000256" key="1">
    <source>
        <dbReference type="ARBA" id="ARBA00022553"/>
    </source>
</evidence>
<dbReference type="SMART" id="SM00086">
    <property type="entry name" value="PAC"/>
    <property type="match status" value="1"/>
</dbReference>
<evidence type="ECO:0000256" key="8">
    <source>
        <dbReference type="ARBA" id="ARBA00022842"/>
    </source>
</evidence>
<keyword evidence="1" id="KW-0597">Phosphoprotein</keyword>
<dbReference type="PANTHER" id="PTHR43156">
    <property type="entry name" value="STAGE II SPORULATION PROTEIN E-RELATED"/>
    <property type="match status" value="1"/>
</dbReference>
<evidence type="ECO:0000259" key="11">
    <source>
        <dbReference type="PROSITE" id="PS50112"/>
    </source>
</evidence>
<dbReference type="InterPro" id="IPR003018">
    <property type="entry name" value="GAF"/>
</dbReference>
<feature type="region of interest" description="Disordered" evidence="10">
    <location>
        <begin position="1"/>
        <end position="20"/>
    </location>
</feature>
<evidence type="ECO:0000256" key="6">
    <source>
        <dbReference type="ARBA" id="ARBA00022801"/>
    </source>
</evidence>
<dbReference type="SMART" id="SM00331">
    <property type="entry name" value="PP2C_SIG"/>
    <property type="match status" value="1"/>
</dbReference>
<dbReference type="FunFam" id="3.60.40.10:FF:000005">
    <property type="entry name" value="Serine/threonine protein phosphatase"/>
    <property type="match status" value="1"/>
</dbReference>
<dbReference type="Gene3D" id="3.30.450.40">
    <property type="match status" value="1"/>
</dbReference>
<keyword evidence="8" id="KW-0460">Magnesium</keyword>
<keyword evidence="3" id="KW-0479">Metal-binding</keyword>
<dbReference type="Gene3D" id="3.60.40.10">
    <property type="entry name" value="PPM-type phosphatase domain"/>
    <property type="match status" value="1"/>
</dbReference>
<organism evidence="13">
    <name type="scientific">freshwater metagenome</name>
    <dbReference type="NCBI Taxonomy" id="449393"/>
    <lineage>
        <taxon>unclassified sequences</taxon>
        <taxon>metagenomes</taxon>
        <taxon>ecological metagenomes</taxon>
    </lineage>
</organism>
<dbReference type="SMART" id="SM00065">
    <property type="entry name" value="GAF"/>
    <property type="match status" value="1"/>
</dbReference>
<dbReference type="PROSITE" id="PS50113">
    <property type="entry name" value="PAC"/>
    <property type="match status" value="1"/>
</dbReference>
<keyword evidence="5" id="KW-0418">Kinase</keyword>
<evidence type="ECO:0000256" key="9">
    <source>
        <dbReference type="ARBA" id="ARBA00023211"/>
    </source>
</evidence>
<protein>
    <submittedName>
        <fullName evidence="13">Unannotated protein</fullName>
    </submittedName>
</protein>
<proteinExistence type="predicted"/>
<gene>
    <name evidence="13" type="ORF">UFOPK3609_02095</name>
</gene>
<dbReference type="SUPFAM" id="SSF55781">
    <property type="entry name" value="GAF domain-like"/>
    <property type="match status" value="1"/>
</dbReference>
<dbReference type="InterPro" id="IPR035965">
    <property type="entry name" value="PAS-like_dom_sf"/>
</dbReference>
<evidence type="ECO:0000256" key="2">
    <source>
        <dbReference type="ARBA" id="ARBA00022679"/>
    </source>
</evidence>
<dbReference type="InterPro" id="IPR029016">
    <property type="entry name" value="GAF-like_dom_sf"/>
</dbReference>
<dbReference type="Gene3D" id="3.30.450.20">
    <property type="entry name" value="PAS domain"/>
    <property type="match status" value="1"/>
</dbReference>
<keyword evidence="2" id="KW-0808">Transferase</keyword>
<dbReference type="GO" id="GO:0016791">
    <property type="term" value="F:phosphatase activity"/>
    <property type="evidence" value="ECO:0007669"/>
    <property type="project" value="TreeGrafter"/>
</dbReference>
<dbReference type="Pfam" id="PF01590">
    <property type="entry name" value="GAF"/>
    <property type="match status" value="1"/>
</dbReference>
<evidence type="ECO:0000256" key="3">
    <source>
        <dbReference type="ARBA" id="ARBA00022723"/>
    </source>
</evidence>
<evidence type="ECO:0000256" key="10">
    <source>
        <dbReference type="SAM" id="MobiDB-lite"/>
    </source>
</evidence>
<keyword evidence="7" id="KW-0067">ATP-binding</keyword>
<evidence type="ECO:0000259" key="12">
    <source>
        <dbReference type="PROSITE" id="PS50113"/>
    </source>
</evidence>
<evidence type="ECO:0000256" key="4">
    <source>
        <dbReference type="ARBA" id="ARBA00022741"/>
    </source>
</evidence>
<keyword evidence="6" id="KW-0378">Hydrolase</keyword>
<dbReference type="EMBL" id="CAFBMQ010000417">
    <property type="protein sequence ID" value="CAB4933993.1"/>
    <property type="molecule type" value="Genomic_DNA"/>
</dbReference>
<dbReference type="SUPFAM" id="SSF81606">
    <property type="entry name" value="PP2C-like"/>
    <property type="match status" value="1"/>
</dbReference>
<keyword evidence="4" id="KW-0547">Nucleotide-binding</keyword>
<keyword evidence="9" id="KW-0464">Manganese</keyword>
<dbReference type="GO" id="GO:0016301">
    <property type="term" value="F:kinase activity"/>
    <property type="evidence" value="ECO:0007669"/>
    <property type="project" value="UniProtKB-KW"/>
</dbReference>
<evidence type="ECO:0000313" key="13">
    <source>
        <dbReference type="EMBL" id="CAB4933993.1"/>
    </source>
</evidence>
<dbReference type="FunFam" id="3.30.450.40:FF:000035">
    <property type="entry name" value="PAS sensor protein"/>
    <property type="match status" value="1"/>
</dbReference>